<dbReference type="InterPro" id="IPR003594">
    <property type="entry name" value="HATPase_dom"/>
</dbReference>
<dbReference type="Proteomes" id="UP000547209">
    <property type="component" value="Unassembled WGS sequence"/>
</dbReference>
<evidence type="ECO:0000313" key="10">
    <source>
        <dbReference type="Proteomes" id="UP000547209"/>
    </source>
</evidence>
<name>A0A7X0RLI2_9BACL</name>
<dbReference type="AlphaFoldDB" id="A0A7X0RLI2"/>
<dbReference type="EMBL" id="JACJVP010000004">
    <property type="protein sequence ID" value="MBB6669693.1"/>
    <property type="molecule type" value="Genomic_DNA"/>
</dbReference>
<keyword evidence="7" id="KW-1133">Transmembrane helix</keyword>
<keyword evidence="2" id="KW-1003">Cell membrane</keyword>
<evidence type="ECO:0000256" key="4">
    <source>
        <dbReference type="ARBA" id="ARBA00022679"/>
    </source>
</evidence>
<dbReference type="PANTHER" id="PTHR34220">
    <property type="entry name" value="SENSOR HISTIDINE KINASE YPDA"/>
    <property type="match status" value="1"/>
</dbReference>
<feature type="domain" description="HAMP" evidence="8">
    <location>
        <begin position="322"/>
        <end position="374"/>
    </location>
</feature>
<dbReference type="SMART" id="SM00387">
    <property type="entry name" value="HATPase_c"/>
    <property type="match status" value="1"/>
</dbReference>
<dbReference type="GO" id="GO:0005886">
    <property type="term" value="C:plasma membrane"/>
    <property type="evidence" value="ECO:0007669"/>
    <property type="project" value="UniProtKB-SubCell"/>
</dbReference>
<keyword evidence="5 9" id="KW-0418">Kinase</keyword>
<accession>A0A7X0RLI2</accession>
<evidence type="ECO:0000259" key="8">
    <source>
        <dbReference type="PROSITE" id="PS50885"/>
    </source>
</evidence>
<comment type="caution">
    <text evidence="9">The sequence shown here is derived from an EMBL/GenBank/DDBJ whole genome shotgun (WGS) entry which is preliminary data.</text>
</comment>
<dbReference type="Gene3D" id="3.30.565.10">
    <property type="entry name" value="Histidine kinase-like ATPase, C-terminal domain"/>
    <property type="match status" value="1"/>
</dbReference>
<comment type="subcellular location">
    <subcellularLocation>
        <location evidence="1">Cell membrane</location>
        <topology evidence="1">Multi-pass membrane protein</topology>
    </subcellularLocation>
</comment>
<feature type="transmembrane region" description="Helical" evidence="7">
    <location>
        <begin position="301"/>
        <end position="325"/>
    </location>
</feature>
<keyword evidence="6 7" id="KW-0472">Membrane</keyword>
<dbReference type="Pfam" id="PF06580">
    <property type="entry name" value="His_kinase"/>
    <property type="match status" value="1"/>
</dbReference>
<feature type="transmembrane region" description="Helical" evidence="7">
    <location>
        <begin position="7"/>
        <end position="27"/>
    </location>
</feature>
<sequence>MNLQTRLFASYILIILIPIIVFAIYIFNEFYKTTNQDILKANEYMLEMENKNMQNNIEMMERTGQLAVSDRNVTSYLYAGHEPDTEALIDFSTNVVPNLLRLQFNNPNIAHVRLYTSNANVKEIWPIFLDESRIAEEPWHREVLRQRGKEVWAFDSQDKDVMRRTLNPVSVPVGKISLLREIGYPNGSHLGLIQVDMLLENFFPKAFGQLQDDRSHVLLLDRSSSKLIYNKDVSFFGTVSLPALQGQFERHLDDPKGYFSFKDNGISYIGMFRKLDHLDVYLLNVVSLEESFGKINKTRNMLILLSMTLIAILSLLTFWANKFILKKFHLLRDSMKRVRKGDFQVQIDIRGGGEVGELAHHFKMMMGKINGLIADAVNKQAATKEAELKALKNQINSHFLYNTLENLKMMAEVEAQYKIADSLTSLGGMMRYNLHWSGNFVRFKDEINHIKNYIAIMNVRYEDRIRLACLIPPEFHEQDILKMSLQPIVENAVIHGLTSSGLAQASGLLITIEAYANDRTTVIELKDNGPGMAPELVRSINEKIRLDPAAADKGIGLRNVNQRIQMHYGIEYGIQLESVPGEYTKVVMRLPKLIWTGGQGEHAQAFDH</sequence>
<evidence type="ECO:0000256" key="6">
    <source>
        <dbReference type="ARBA" id="ARBA00023136"/>
    </source>
</evidence>
<dbReference type="PROSITE" id="PS50885">
    <property type="entry name" value="HAMP"/>
    <property type="match status" value="1"/>
</dbReference>
<evidence type="ECO:0000256" key="7">
    <source>
        <dbReference type="SAM" id="Phobius"/>
    </source>
</evidence>
<dbReference type="InterPro" id="IPR036890">
    <property type="entry name" value="HATPase_C_sf"/>
</dbReference>
<evidence type="ECO:0000256" key="5">
    <source>
        <dbReference type="ARBA" id="ARBA00022777"/>
    </source>
</evidence>
<dbReference type="SUPFAM" id="SSF158472">
    <property type="entry name" value="HAMP domain-like"/>
    <property type="match status" value="1"/>
</dbReference>
<dbReference type="InterPro" id="IPR010559">
    <property type="entry name" value="Sig_transdc_His_kin_internal"/>
</dbReference>
<dbReference type="InterPro" id="IPR003660">
    <property type="entry name" value="HAMP_dom"/>
</dbReference>
<dbReference type="Pfam" id="PF02518">
    <property type="entry name" value="HATPase_c"/>
    <property type="match status" value="1"/>
</dbReference>
<proteinExistence type="predicted"/>
<dbReference type="PANTHER" id="PTHR34220:SF7">
    <property type="entry name" value="SENSOR HISTIDINE KINASE YPDA"/>
    <property type="match status" value="1"/>
</dbReference>
<protein>
    <submittedName>
        <fullName evidence="9">Sensor histidine kinase</fullName>
    </submittedName>
</protein>
<dbReference type="SUPFAM" id="SSF55874">
    <property type="entry name" value="ATPase domain of HSP90 chaperone/DNA topoisomerase II/histidine kinase"/>
    <property type="match status" value="1"/>
</dbReference>
<evidence type="ECO:0000256" key="1">
    <source>
        <dbReference type="ARBA" id="ARBA00004651"/>
    </source>
</evidence>
<dbReference type="Gene3D" id="6.10.340.10">
    <property type="match status" value="1"/>
</dbReference>
<evidence type="ECO:0000313" key="9">
    <source>
        <dbReference type="EMBL" id="MBB6669693.1"/>
    </source>
</evidence>
<dbReference type="Pfam" id="PF00672">
    <property type="entry name" value="HAMP"/>
    <property type="match status" value="1"/>
</dbReference>
<dbReference type="SMART" id="SM00304">
    <property type="entry name" value="HAMP"/>
    <property type="match status" value="1"/>
</dbReference>
<keyword evidence="3" id="KW-0597">Phosphoprotein</keyword>
<dbReference type="InterPro" id="IPR050640">
    <property type="entry name" value="Bact_2-comp_sensor_kinase"/>
</dbReference>
<keyword evidence="10" id="KW-1185">Reference proteome</keyword>
<dbReference type="GO" id="GO:0000155">
    <property type="term" value="F:phosphorelay sensor kinase activity"/>
    <property type="evidence" value="ECO:0007669"/>
    <property type="project" value="InterPro"/>
</dbReference>
<dbReference type="CDD" id="cd06225">
    <property type="entry name" value="HAMP"/>
    <property type="match status" value="1"/>
</dbReference>
<evidence type="ECO:0000256" key="2">
    <source>
        <dbReference type="ARBA" id="ARBA00022475"/>
    </source>
</evidence>
<keyword evidence="7" id="KW-0812">Transmembrane</keyword>
<gene>
    <name evidence="9" type="ORF">H7C19_03225</name>
</gene>
<keyword evidence="4" id="KW-0808">Transferase</keyword>
<reference evidence="9 10" key="1">
    <citation type="submission" date="2020-08" db="EMBL/GenBank/DDBJ databases">
        <title>Cohnella phylogeny.</title>
        <authorList>
            <person name="Dunlap C."/>
        </authorList>
    </citation>
    <scope>NUCLEOTIDE SEQUENCE [LARGE SCALE GENOMIC DNA]</scope>
    <source>
        <strain evidence="9 10">DSM 28246</strain>
    </source>
</reference>
<organism evidence="9 10">
    <name type="scientific">Cohnella nanjingensis</name>
    <dbReference type="NCBI Taxonomy" id="1387779"/>
    <lineage>
        <taxon>Bacteria</taxon>
        <taxon>Bacillati</taxon>
        <taxon>Bacillota</taxon>
        <taxon>Bacilli</taxon>
        <taxon>Bacillales</taxon>
        <taxon>Paenibacillaceae</taxon>
        <taxon>Cohnella</taxon>
    </lineage>
</organism>
<evidence type="ECO:0000256" key="3">
    <source>
        <dbReference type="ARBA" id="ARBA00022553"/>
    </source>
</evidence>